<dbReference type="EMBL" id="JAAOLE020000002">
    <property type="protein sequence ID" value="NVI50285.1"/>
    <property type="molecule type" value="Genomic_DNA"/>
</dbReference>
<dbReference type="AlphaFoldDB" id="A0A973WAS1"/>
<proteinExistence type="predicted"/>
<protein>
    <submittedName>
        <fullName evidence="2">Sigma-70 family RNA polymerase sigma factor</fullName>
    </submittedName>
</protein>
<dbReference type="RefSeq" id="WP_166309178.1">
    <property type="nucleotide sequence ID" value="NZ_CP088287.1"/>
</dbReference>
<feature type="compositionally biased region" description="Basic and acidic residues" evidence="1">
    <location>
        <begin position="108"/>
        <end position="119"/>
    </location>
</feature>
<evidence type="ECO:0000313" key="2">
    <source>
        <dbReference type="EMBL" id="NVI50285.1"/>
    </source>
</evidence>
<sequence>MDHVGVPSPKASASAPEHLTYEEVASALDGLTPLDLARLDAIERRYLGGTDFAEGDLLQEAMCSALFEAKRCPRTTRFMAFLVQSMRNIAGHRRDRLQQQVPIEDGPTGERKSKVELKDSGPSPEDAAIRAEQERRASEICAALNVHYGADEEMSMVLFGWENDMRGEALRDFVGVDQARLDYVIKKIRRIARREYPKGWLL</sequence>
<name>A0A973WAS1_9BRAD</name>
<organism evidence="2">
    <name type="scientific">Bradyrhizobium septentrionale</name>
    <dbReference type="NCBI Taxonomy" id="1404411"/>
    <lineage>
        <taxon>Bacteria</taxon>
        <taxon>Pseudomonadati</taxon>
        <taxon>Pseudomonadota</taxon>
        <taxon>Alphaproteobacteria</taxon>
        <taxon>Hyphomicrobiales</taxon>
        <taxon>Nitrobacteraceae</taxon>
        <taxon>Bradyrhizobium</taxon>
    </lineage>
</organism>
<comment type="caution">
    <text evidence="2">The sequence shown here is derived from an EMBL/GenBank/DDBJ whole genome shotgun (WGS) entry which is preliminary data.</text>
</comment>
<reference evidence="2" key="1">
    <citation type="submission" date="2020-06" db="EMBL/GenBank/DDBJ databases">
        <title>Whole Genome Sequence of Bradyrhizobium sp. Strain 1S1.</title>
        <authorList>
            <person name="Bromfield E.S.P."/>
            <person name="Cloutier S."/>
        </authorList>
    </citation>
    <scope>NUCLEOTIDE SEQUENCE [LARGE SCALE GENOMIC DNA]</scope>
    <source>
        <strain evidence="2">1S1</strain>
    </source>
</reference>
<feature type="region of interest" description="Disordered" evidence="1">
    <location>
        <begin position="93"/>
        <end position="126"/>
    </location>
</feature>
<evidence type="ECO:0000256" key="1">
    <source>
        <dbReference type="SAM" id="MobiDB-lite"/>
    </source>
</evidence>
<accession>A0A973WAS1</accession>
<gene>
    <name evidence="2" type="ORF">HAP48_047215</name>
</gene>